<dbReference type="Proteomes" id="UP000000763">
    <property type="component" value="Chromosome 6"/>
</dbReference>
<name>Q652G6_ORYSJ</name>
<proteinExistence type="predicted"/>
<evidence type="ECO:0000313" key="2">
    <source>
        <dbReference type="Proteomes" id="UP000000763"/>
    </source>
</evidence>
<evidence type="ECO:0000313" key="1">
    <source>
        <dbReference type="EMBL" id="BAD46301.1"/>
    </source>
</evidence>
<reference evidence="2" key="2">
    <citation type="journal article" date="2008" name="Nucleic Acids Res.">
        <title>The rice annotation project database (RAP-DB): 2008 update.</title>
        <authorList>
            <consortium name="The rice annotation project (RAP)"/>
        </authorList>
    </citation>
    <scope>GENOME REANNOTATION</scope>
    <source>
        <strain evidence="2">cv. Nipponbare</strain>
    </source>
</reference>
<gene>
    <name evidence="1" type="primary">P0624H09.9</name>
</gene>
<organism evidence="1 2">
    <name type="scientific">Oryza sativa subsp. japonica</name>
    <name type="common">Rice</name>
    <dbReference type="NCBI Taxonomy" id="39947"/>
    <lineage>
        <taxon>Eukaryota</taxon>
        <taxon>Viridiplantae</taxon>
        <taxon>Streptophyta</taxon>
        <taxon>Embryophyta</taxon>
        <taxon>Tracheophyta</taxon>
        <taxon>Spermatophyta</taxon>
        <taxon>Magnoliopsida</taxon>
        <taxon>Liliopsida</taxon>
        <taxon>Poales</taxon>
        <taxon>Poaceae</taxon>
        <taxon>BOP clade</taxon>
        <taxon>Oryzoideae</taxon>
        <taxon>Oryzeae</taxon>
        <taxon>Oryzinae</taxon>
        <taxon>Oryza</taxon>
        <taxon>Oryza sativa</taxon>
    </lineage>
</organism>
<accession>Q652G6</accession>
<reference evidence="2" key="1">
    <citation type="journal article" date="2005" name="Nature">
        <title>The map-based sequence of the rice genome.</title>
        <authorList>
            <consortium name="International rice genome sequencing project (IRGSP)"/>
            <person name="Matsumoto T."/>
            <person name="Wu J."/>
            <person name="Kanamori H."/>
            <person name="Katayose Y."/>
            <person name="Fujisawa M."/>
            <person name="Namiki N."/>
            <person name="Mizuno H."/>
            <person name="Yamamoto K."/>
            <person name="Antonio B.A."/>
            <person name="Baba T."/>
            <person name="Sakata K."/>
            <person name="Nagamura Y."/>
            <person name="Aoki H."/>
            <person name="Arikawa K."/>
            <person name="Arita K."/>
            <person name="Bito T."/>
            <person name="Chiden Y."/>
            <person name="Fujitsuka N."/>
            <person name="Fukunaka R."/>
            <person name="Hamada M."/>
            <person name="Harada C."/>
            <person name="Hayashi A."/>
            <person name="Hijishita S."/>
            <person name="Honda M."/>
            <person name="Hosokawa S."/>
            <person name="Ichikawa Y."/>
            <person name="Idonuma A."/>
            <person name="Iijima M."/>
            <person name="Ikeda M."/>
            <person name="Ikeno M."/>
            <person name="Ito K."/>
            <person name="Ito S."/>
            <person name="Ito T."/>
            <person name="Ito Y."/>
            <person name="Ito Y."/>
            <person name="Iwabuchi A."/>
            <person name="Kamiya K."/>
            <person name="Karasawa W."/>
            <person name="Kurita K."/>
            <person name="Katagiri S."/>
            <person name="Kikuta A."/>
            <person name="Kobayashi H."/>
            <person name="Kobayashi N."/>
            <person name="Machita K."/>
            <person name="Maehara T."/>
            <person name="Masukawa M."/>
            <person name="Mizubayashi T."/>
            <person name="Mukai Y."/>
            <person name="Nagasaki H."/>
            <person name="Nagata Y."/>
            <person name="Naito S."/>
            <person name="Nakashima M."/>
            <person name="Nakama Y."/>
            <person name="Nakamichi Y."/>
            <person name="Nakamura M."/>
            <person name="Meguro A."/>
            <person name="Negishi M."/>
            <person name="Ohta I."/>
            <person name="Ohta T."/>
            <person name="Okamoto M."/>
            <person name="Ono N."/>
            <person name="Saji S."/>
            <person name="Sakaguchi M."/>
            <person name="Sakai K."/>
            <person name="Shibata M."/>
            <person name="Shimokawa T."/>
            <person name="Song J."/>
            <person name="Takazaki Y."/>
            <person name="Terasawa K."/>
            <person name="Tsugane M."/>
            <person name="Tsuji K."/>
            <person name="Ueda S."/>
            <person name="Waki K."/>
            <person name="Yamagata H."/>
            <person name="Yamamoto M."/>
            <person name="Yamamoto S."/>
            <person name="Yamane H."/>
            <person name="Yoshiki S."/>
            <person name="Yoshihara R."/>
            <person name="Yukawa K."/>
            <person name="Zhong H."/>
            <person name="Yano M."/>
            <person name="Yuan Q."/>
            <person name="Ouyang S."/>
            <person name="Liu J."/>
            <person name="Jones K.M."/>
            <person name="Gansberger K."/>
            <person name="Moffat K."/>
            <person name="Hill J."/>
            <person name="Bera J."/>
            <person name="Fadrosh D."/>
            <person name="Jin S."/>
            <person name="Johri S."/>
            <person name="Kim M."/>
            <person name="Overton L."/>
            <person name="Reardon M."/>
            <person name="Tsitrin T."/>
            <person name="Vuong H."/>
            <person name="Weaver B."/>
            <person name="Ciecko A."/>
            <person name="Tallon L."/>
            <person name="Jackson J."/>
            <person name="Pai G."/>
            <person name="Aken S.V."/>
            <person name="Utterback T."/>
            <person name="Reidmuller S."/>
            <person name="Feldblyum T."/>
            <person name="Hsiao J."/>
            <person name="Zismann V."/>
            <person name="Iobst S."/>
            <person name="de Vazeille A.R."/>
            <person name="Buell C.R."/>
            <person name="Ying K."/>
            <person name="Li Y."/>
            <person name="Lu T."/>
            <person name="Huang Y."/>
            <person name="Zhao Q."/>
            <person name="Feng Q."/>
            <person name="Zhang L."/>
            <person name="Zhu J."/>
            <person name="Weng Q."/>
            <person name="Mu J."/>
            <person name="Lu Y."/>
            <person name="Fan D."/>
            <person name="Liu Y."/>
            <person name="Guan J."/>
            <person name="Zhang Y."/>
            <person name="Yu S."/>
            <person name="Liu X."/>
            <person name="Zhang Y."/>
            <person name="Hong G."/>
            <person name="Han B."/>
            <person name="Choisne N."/>
            <person name="Demange N."/>
            <person name="Orjeda G."/>
            <person name="Samain S."/>
            <person name="Cattolico L."/>
            <person name="Pelletier E."/>
            <person name="Couloux A."/>
            <person name="Segurens B."/>
            <person name="Wincker P."/>
            <person name="D'Hont A."/>
            <person name="Scarpelli C."/>
            <person name="Weissenbach J."/>
            <person name="Salanoubat M."/>
            <person name="Quetier F."/>
            <person name="Yu Y."/>
            <person name="Kim H.R."/>
            <person name="Rambo T."/>
            <person name="Currie J."/>
            <person name="Collura K."/>
            <person name="Luo M."/>
            <person name="Yang T."/>
            <person name="Ammiraju J.S.S."/>
            <person name="Engler F."/>
            <person name="Soderlund C."/>
            <person name="Wing R.A."/>
            <person name="Palmer L.E."/>
            <person name="de la Bastide M."/>
            <person name="Spiegel L."/>
            <person name="Nascimento L."/>
            <person name="Zutavern T."/>
            <person name="O'Shaughnessy A."/>
            <person name="Dike S."/>
            <person name="Dedhia N."/>
            <person name="Preston R."/>
            <person name="Balija V."/>
            <person name="McCombie W.R."/>
            <person name="Chow T."/>
            <person name="Chen H."/>
            <person name="Chung M."/>
            <person name="Chen C."/>
            <person name="Shaw J."/>
            <person name="Wu H."/>
            <person name="Hsiao K."/>
            <person name="Chao Y."/>
            <person name="Chu M."/>
            <person name="Cheng C."/>
            <person name="Hour A."/>
            <person name="Lee P."/>
            <person name="Lin S."/>
            <person name="Lin Y."/>
            <person name="Liou J."/>
            <person name="Liu S."/>
            <person name="Hsing Y."/>
            <person name="Raghuvanshi S."/>
            <person name="Mohanty A."/>
            <person name="Bharti A.K."/>
            <person name="Gaur A."/>
            <person name="Gupta V."/>
            <person name="Kumar D."/>
            <person name="Ravi V."/>
            <person name="Vij S."/>
            <person name="Kapur A."/>
            <person name="Khurana P."/>
            <person name="Khurana P."/>
            <person name="Khurana J.P."/>
            <person name="Tyagi A.K."/>
            <person name="Gaikwad K."/>
            <person name="Singh A."/>
            <person name="Dalal V."/>
            <person name="Srivastava S."/>
            <person name="Dixit A."/>
            <person name="Pal A.K."/>
            <person name="Ghazi I.A."/>
            <person name="Yadav M."/>
            <person name="Pandit A."/>
            <person name="Bhargava A."/>
            <person name="Sureshbabu K."/>
            <person name="Batra K."/>
            <person name="Sharma T.R."/>
            <person name="Mohapatra T."/>
            <person name="Singh N.K."/>
            <person name="Messing J."/>
            <person name="Nelson A.B."/>
            <person name="Fuks G."/>
            <person name="Kavchok S."/>
            <person name="Keizer G."/>
            <person name="Linton E."/>
            <person name="Llaca V."/>
            <person name="Song R."/>
            <person name="Tanyolac B."/>
            <person name="Young S."/>
            <person name="Ho-Il K."/>
            <person name="Hahn J.H."/>
            <person name="Sangsakoo G."/>
            <person name="Vanavichit A."/>
            <person name="de Mattos Luiz.A.T."/>
            <person name="Zimmer P.D."/>
            <person name="Malone G."/>
            <person name="Dellagostin O."/>
            <person name="de Oliveira A.C."/>
            <person name="Bevan M."/>
            <person name="Bancroft I."/>
            <person name="Minx P."/>
            <person name="Cordum H."/>
            <person name="Wilson R."/>
            <person name="Cheng Z."/>
            <person name="Jin W."/>
            <person name="Jiang J."/>
            <person name="Leong S.A."/>
            <person name="Iwama H."/>
            <person name="Gojobori T."/>
            <person name="Itoh T."/>
            <person name="Niimura Y."/>
            <person name="Fujii Y."/>
            <person name="Habara T."/>
            <person name="Sakai H."/>
            <person name="Sato Y."/>
            <person name="Wilson G."/>
            <person name="Kumar K."/>
            <person name="McCouch S."/>
            <person name="Juretic N."/>
            <person name="Hoen D."/>
            <person name="Wright S."/>
            <person name="Bruskiewich R."/>
            <person name="Bureau T."/>
            <person name="Miyao A."/>
            <person name="Hirochika H."/>
            <person name="Nishikawa T."/>
            <person name="Kadowaki K."/>
            <person name="Sugiura M."/>
            <person name="Burr B."/>
            <person name="Sasaki T."/>
        </authorList>
    </citation>
    <scope>NUCLEOTIDE SEQUENCE [LARGE SCALE GENOMIC DNA]</scope>
    <source>
        <strain evidence="2">cv. Nipponbare</strain>
    </source>
</reference>
<dbReference type="EMBL" id="AP005619">
    <property type="protein sequence ID" value="BAD46301.1"/>
    <property type="molecule type" value="Genomic_DNA"/>
</dbReference>
<sequence>MWTRAEGIRKWFGMCRGVGQWYEEAAKVVSRSVRLGLLADIAVTEVFAIVVRRLLRVTDRTLLLYIRGCRPEALANGGGRKRGT</sequence>
<protein>
    <submittedName>
        <fullName evidence="1">Uncharacterized protein</fullName>
    </submittedName>
</protein>
<dbReference type="AlphaFoldDB" id="Q652G6"/>